<evidence type="ECO:0000256" key="4">
    <source>
        <dbReference type="ARBA" id="ARBA00023163"/>
    </source>
</evidence>
<dbReference type="PROSITE" id="PS50066">
    <property type="entry name" value="MADS_BOX_2"/>
    <property type="match status" value="1"/>
</dbReference>
<dbReference type="Gene3D" id="3.40.1810.10">
    <property type="entry name" value="Transcription factor, MADS-box"/>
    <property type="match status" value="1"/>
</dbReference>
<organism evidence="7 8">
    <name type="scientific">Aquilegia coerulea</name>
    <name type="common">Rocky mountain columbine</name>
    <dbReference type="NCBI Taxonomy" id="218851"/>
    <lineage>
        <taxon>Eukaryota</taxon>
        <taxon>Viridiplantae</taxon>
        <taxon>Streptophyta</taxon>
        <taxon>Embryophyta</taxon>
        <taxon>Tracheophyta</taxon>
        <taxon>Spermatophyta</taxon>
        <taxon>Magnoliopsida</taxon>
        <taxon>Ranunculales</taxon>
        <taxon>Ranunculaceae</taxon>
        <taxon>Thalictroideae</taxon>
        <taxon>Aquilegia</taxon>
    </lineage>
</organism>
<dbReference type="PANTHER" id="PTHR11945">
    <property type="entry name" value="MADS BOX PROTEIN"/>
    <property type="match status" value="1"/>
</dbReference>
<dbReference type="GO" id="GO:0005634">
    <property type="term" value="C:nucleus"/>
    <property type="evidence" value="ECO:0007669"/>
    <property type="project" value="UniProtKB-SubCell"/>
</dbReference>
<dbReference type="GO" id="GO:0000981">
    <property type="term" value="F:DNA-binding transcription factor activity, RNA polymerase II-specific"/>
    <property type="evidence" value="ECO:0007669"/>
    <property type="project" value="TreeGrafter"/>
</dbReference>
<dbReference type="PRINTS" id="PR00404">
    <property type="entry name" value="MADSDOMAIN"/>
</dbReference>
<keyword evidence="8" id="KW-1185">Reference proteome</keyword>
<dbReference type="InterPro" id="IPR002100">
    <property type="entry name" value="TF_MADSbox"/>
</dbReference>
<protein>
    <recommendedName>
        <fullName evidence="6">MADS-box domain-containing protein</fullName>
    </recommendedName>
</protein>
<dbReference type="Proteomes" id="UP000230069">
    <property type="component" value="Unassembled WGS sequence"/>
</dbReference>
<dbReference type="AlphaFoldDB" id="A0A2G5CQ05"/>
<keyword evidence="4" id="KW-0804">Transcription</keyword>
<dbReference type="CDD" id="cd00265">
    <property type="entry name" value="MADS_MEF2_like"/>
    <property type="match status" value="1"/>
</dbReference>
<evidence type="ECO:0000259" key="6">
    <source>
        <dbReference type="PROSITE" id="PS50066"/>
    </source>
</evidence>
<evidence type="ECO:0000256" key="3">
    <source>
        <dbReference type="ARBA" id="ARBA00023125"/>
    </source>
</evidence>
<proteinExistence type="predicted"/>
<dbReference type="Pfam" id="PF00319">
    <property type="entry name" value="SRF-TF"/>
    <property type="match status" value="1"/>
</dbReference>
<dbReference type="PANTHER" id="PTHR11945:SF629">
    <property type="entry name" value="OS02G0164450 PROTEIN"/>
    <property type="match status" value="1"/>
</dbReference>
<dbReference type="FunFam" id="3.40.1810.10:FF:000006">
    <property type="entry name" value="Agamous-like MADS-box protein AGL62"/>
    <property type="match status" value="1"/>
</dbReference>
<reference evidence="7 8" key="1">
    <citation type="submission" date="2017-09" db="EMBL/GenBank/DDBJ databases">
        <title>WGS assembly of Aquilegia coerulea Goldsmith.</title>
        <authorList>
            <person name="Hodges S."/>
            <person name="Kramer E."/>
            <person name="Nordborg M."/>
            <person name="Tomkins J."/>
            <person name="Borevitz J."/>
            <person name="Derieg N."/>
            <person name="Yan J."/>
            <person name="Mihaltcheva S."/>
            <person name="Hayes R.D."/>
            <person name="Rokhsar D."/>
        </authorList>
    </citation>
    <scope>NUCLEOTIDE SEQUENCE [LARGE SCALE GENOMIC DNA]</scope>
    <source>
        <strain evidence="8">cv. Goldsmith</strain>
    </source>
</reference>
<keyword evidence="2" id="KW-0805">Transcription regulation</keyword>
<dbReference type="FunCoup" id="A0A2G5CQ05">
    <property type="interactions" value="52"/>
</dbReference>
<evidence type="ECO:0000313" key="8">
    <source>
        <dbReference type="Proteomes" id="UP000230069"/>
    </source>
</evidence>
<dbReference type="SUPFAM" id="SSF55455">
    <property type="entry name" value="SRF-like"/>
    <property type="match status" value="1"/>
</dbReference>
<dbReference type="InterPro" id="IPR036879">
    <property type="entry name" value="TF_MADSbox_sf"/>
</dbReference>
<evidence type="ECO:0000256" key="5">
    <source>
        <dbReference type="ARBA" id="ARBA00023242"/>
    </source>
</evidence>
<evidence type="ECO:0000256" key="1">
    <source>
        <dbReference type="ARBA" id="ARBA00004123"/>
    </source>
</evidence>
<dbReference type="GO" id="GO:0046983">
    <property type="term" value="F:protein dimerization activity"/>
    <property type="evidence" value="ECO:0007669"/>
    <property type="project" value="InterPro"/>
</dbReference>
<comment type="subcellular location">
    <subcellularLocation>
        <location evidence="1">Nucleus</location>
    </subcellularLocation>
</comment>
<dbReference type="STRING" id="218851.A0A2G5CQ05"/>
<keyword evidence="5" id="KW-0539">Nucleus</keyword>
<keyword evidence="3" id="KW-0238">DNA-binding</keyword>
<feature type="domain" description="MADS-box" evidence="6">
    <location>
        <begin position="1"/>
        <end position="61"/>
    </location>
</feature>
<dbReference type="OrthoDB" id="1896642at2759"/>
<gene>
    <name evidence="7" type="ORF">AQUCO_04100050v1</name>
</gene>
<accession>A0A2G5CQ05</accession>
<dbReference type="EMBL" id="KZ305058">
    <property type="protein sequence ID" value="PIA33362.1"/>
    <property type="molecule type" value="Genomic_DNA"/>
</dbReference>
<sequence>MVRTKIEMKKIESEDSRQVTFSKRRAGLFKKASELSILCGAEIAIVVFSPAGKAFSFGHPNVDSVVDSFLAGKPYKGANGNQHAVKKYSKVLDQLTTESKKSDAARKLRKTSLQNRQIPWWEGPIENLGFNELQLLLSSYNRLQQNVGIRSKEEMYNNYLRSMLNGNHNV</sequence>
<dbReference type="InParanoid" id="A0A2G5CQ05"/>
<evidence type="ECO:0000256" key="2">
    <source>
        <dbReference type="ARBA" id="ARBA00023015"/>
    </source>
</evidence>
<name>A0A2G5CQ05_AQUCA</name>
<dbReference type="InterPro" id="IPR033896">
    <property type="entry name" value="MEF2-like_N"/>
</dbReference>
<dbReference type="SMART" id="SM00432">
    <property type="entry name" value="MADS"/>
    <property type="match status" value="1"/>
</dbReference>
<dbReference type="GO" id="GO:0000978">
    <property type="term" value="F:RNA polymerase II cis-regulatory region sequence-specific DNA binding"/>
    <property type="evidence" value="ECO:0007669"/>
    <property type="project" value="TreeGrafter"/>
</dbReference>
<evidence type="ECO:0000313" key="7">
    <source>
        <dbReference type="EMBL" id="PIA33362.1"/>
    </source>
</evidence>
<dbReference type="GO" id="GO:0045944">
    <property type="term" value="P:positive regulation of transcription by RNA polymerase II"/>
    <property type="evidence" value="ECO:0007669"/>
    <property type="project" value="InterPro"/>
</dbReference>